<dbReference type="Gene3D" id="3.20.20.300">
    <property type="entry name" value="Glycoside hydrolase, family 3, N-terminal domain"/>
    <property type="match status" value="1"/>
</dbReference>
<dbReference type="FunFam" id="3.20.20.300:FF:000006">
    <property type="entry name" value="Beta-glucosidase H"/>
    <property type="match status" value="1"/>
</dbReference>
<evidence type="ECO:0000256" key="3">
    <source>
        <dbReference type="ARBA" id="ARBA00012744"/>
    </source>
</evidence>
<organism evidence="8 9">
    <name type="scientific">Meyerozyma guilliermondii (strain ATCC 6260 / CBS 566 / DSM 6381 / JCM 1539 / NBRC 10279 / NRRL Y-324)</name>
    <name type="common">Yeast</name>
    <name type="synonym">Candida guilliermondii</name>
    <dbReference type="NCBI Taxonomy" id="294746"/>
    <lineage>
        <taxon>Eukaryota</taxon>
        <taxon>Fungi</taxon>
        <taxon>Dikarya</taxon>
        <taxon>Ascomycota</taxon>
        <taxon>Saccharomycotina</taxon>
        <taxon>Pichiomycetes</taxon>
        <taxon>Debaryomycetaceae</taxon>
        <taxon>Meyerozyma</taxon>
    </lineage>
</organism>
<dbReference type="InterPro" id="IPR002772">
    <property type="entry name" value="Glyco_hydro_3_C"/>
</dbReference>
<dbReference type="OrthoDB" id="47059at2759"/>
<dbReference type="SUPFAM" id="SSF51445">
    <property type="entry name" value="(Trans)glycosidases"/>
    <property type="match status" value="1"/>
</dbReference>
<reference evidence="8 9" key="1">
    <citation type="journal article" date="2009" name="Nature">
        <title>Evolution of pathogenicity and sexual reproduction in eight Candida genomes.</title>
        <authorList>
            <person name="Butler G."/>
            <person name="Rasmussen M.D."/>
            <person name="Lin M.F."/>
            <person name="Santos M.A."/>
            <person name="Sakthikumar S."/>
            <person name="Munro C.A."/>
            <person name="Rheinbay E."/>
            <person name="Grabherr M."/>
            <person name="Forche A."/>
            <person name="Reedy J.L."/>
            <person name="Agrafioti I."/>
            <person name="Arnaud M.B."/>
            <person name="Bates S."/>
            <person name="Brown A.J."/>
            <person name="Brunke S."/>
            <person name="Costanzo M.C."/>
            <person name="Fitzpatrick D.A."/>
            <person name="de Groot P.W."/>
            <person name="Harris D."/>
            <person name="Hoyer L.L."/>
            <person name="Hube B."/>
            <person name="Klis F.M."/>
            <person name="Kodira C."/>
            <person name="Lennard N."/>
            <person name="Logue M.E."/>
            <person name="Martin R."/>
            <person name="Neiman A.M."/>
            <person name="Nikolaou E."/>
            <person name="Quail M.A."/>
            <person name="Quinn J."/>
            <person name="Santos M.C."/>
            <person name="Schmitzberger F.F."/>
            <person name="Sherlock G."/>
            <person name="Shah P."/>
            <person name="Silverstein K.A."/>
            <person name="Skrzypek M.S."/>
            <person name="Soll D."/>
            <person name="Staggs R."/>
            <person name="Stansfield I."/>
            <person name="Stumpf M.P."/>
            <person name="Sudbery P.E."/>
            <person name="Srikantha T."/>
            <person name="Zeng Q."/>
            <person name="Berman J."/>
            <person name="Berriman M."/>
            <person name="Heitman J."/>
            <person name="Gow N.A."/>
            <person name="Lorenz M.C."/>
            <person name="Birren B.W."/>
            <person name="Kellis M."/>
            <person name="Cuomo C.A."/>
        </authorList>
    </citation>
    <scope>NUCLEOTIDE SEQUENCE [LARGE SCALE GENOMIC DNA]</scope>
    <source>
        <strain evidence="9">ATCC 6260 / CBS 566 / DSM 6381 / JCM 1539 / NBRC 10279 / NRRL Y-324</strain>
    </source>
</reference>
<dbReference type="Pfam" id="PF14310">
    <property type="entry name" value="Fn3-like"/>
    <property type="match status" value="1"/>
</dbReference>
<dbReference type="AlphaFoldDB" id="A5DKW5"/>
<keyword evidence="6" id="KW-0119">Carbohydrate metabolism</keyword>
<evidence type="ECO:0000256" key="1">
    <source>
        <dbReference type="ARBA" id="ARBA00000448"/>
    </source>
</evidence>
<dbReference type="eggNOG" id="ENOG502QR4D">
    <property type="taxonomic scope" value="Eukaryota"/>
</dbReference>
<dbReference type="InterPro" id="IPR019800">
    <property type="entry name" value="Glyco_hydro_3_AS"/>
</dbReference>
<dbReference type="InParanoid" id="A5DKW5"/>
<dbReference type="InterPro" id="IPR037524">
    <property type="entry name" value="PA14/GLEYA"/>
</dbReference>
<evidence type="ECO:0000313" key="8">
    <source>
        <dbReference type="EMBL" id="EDK39818.2"/>
    </source>
</evidence>
<dbReference type="RefSeq" id="XP_001484535.2">
    <property type="nucleotide sequence ID" value="XM_001484485.1"/>
</dbReference>
<keyword evidence="5 6" id="KW-0326">Glycosidase</keyword>
<dbReference type="InterPro" id="IPR013783">
    <property type="entry name" value="Ig-like_fold"/>
</dbReference>
<comment type="similarity">
    <text evidence="2 6">Belongs to the glycosyl hydrolase 3 family.</text>
</comment>
<dbReference type="SUPFAM" id="SSF52279">
    <property type="entry name" value="Beta-D-glucan exohydrolase, C-terminal domain"/>
    <property type="match status" value="1"/>
</dbReference>
<feature type="domain" description="PA14" evidence="7">
    <location>
        <begin position="394"/>
        <end position="551"/>
    </location>
</feature>
<keyword evidence="4 6" id="KW-0378">Hydrolase</keyword>
<dbReference type="InterPro" id="IPR001764">
    <property type="entry name" value="Glyco_hydro_3_N"/>
</dbReference>
<evidence type="ECO:0000256" key="5">
    <source>
        <dbReference type="ARBA" id="ARBA00023295"/>
    </source>
</evidence>
<dbReference type="Gene3D" id="2.60.40.10">
    <property type="entry name" value="Immunoglobulins"/>
    <property type="match status" value="1"/>
</dbReference>
<dbReference type="KEGG" id="pgu:PGUG_03916"/>
<dbReference type="InterPro" id="IPR017853">
    <property type="entry name" value="GH"/>
</dbReference>
<keyword evidence="6" id="KW-0624">Polysaccharide degradation</keyword>
<keyword evidence="9" id="KW-1185">Reference proteome</keyword>
<dbReference type="GO" id="GO:0030245">
    <property type="term" value="P:cellulose catabolic process"/>
    <property type="evidence" value="ECO:0007669"/>
    <property type="project" value="UniProtKB-UniPathway"/>
</dbReference>
<dbReference type="SMART" id="SM00758">
    <property type="entry name" value="PA14"/>
    <property type="match status" value="1"/>
</dbReference>
<evidence type="ECO:0000256" key="2">
    <source>
        <dbReference type="ARBA" id="ARBA00005336"/>
    </source>
</evidence>
<dbReference type="EMBL" id="CH408158">
    <property type="protein sequence ID" value="EDK39818.2"/>
    <property type="molecule type" value="Genomic_DNA"/>
</dbReference>
<evidence type="ECO:0000256" key="4">
    <source>
        <dbReference type="ARBA" id="ARBA00022801"/>
    </source>
</evidence>
<evidence type="ECO:0000313" key="9">
    <source>
        <dbReference type="Proteomes" id="UP000001997"/>
    </source>
</evidence>
<dbReference type="FunFam" id="2.60.40.10:FF:000495">
    <property type="entry name" value="Periplasmic beta-glucosidase"/>
    <property type="match status" value="1"/>
</dbReference>
<dbReference type="PANTHER" id="PTHR42715:SF27">
    <property type="entry name" value="BETA-GLUCOSIDASE-RELATED"/>
    <property type="match status" value="1"/>
</dbReference>
<comment type="pathway">
    <text evidence="6">Glycan metabolism; cellulose degradation.</text>
</comment>
<dbReference type="GO" id="GO:0008422">
    <property type="term" value="F:beta-glucosidase activity"/>
    <property type="evidence" value="ECO:0007669"/>
    <property type="project" value="UniProtKB-EC"/>
</dbReference>
<gene>
    <name evidence="8" type="ORF">PGUG_03916</name>
</gene>
<dbReference type="STRING" id="294746.A5DKW5"/>
<dbReference type="Pfam" id="PF00933">
    <property type="entry name" value="Glyco_hydro_3"/>
    <property type="match status" value="1"/>
</dbReference>
<dbReference type="SMART" id="SM01217">
    <property type="entry name" value="Fn3_like"/>
    <property type="match status" value="1"/>
</dbReference>
<dbReference type="PROSITE" id="PS00775">
    <property type="entry name" value="GLYCOSYL_HYDROL_F3"/>
    <property type="match status" value="1"/>
</dbReference>
<dbReference type="PROSITE" id="PS51820">
    <property type="entry name" value="PA14"/>
    <property type="match status" value="1"/>
</dbReference>
<dbReference type="Gene3D" id="2.60.120.260">
    <property type="entry name" value="Galactose-binding domain-like"/>
    <property type="match status" value="1"/>
</dbReference>
<dbReference type="InterPro" id="IPR011658">
    <property type="entry name" value="PA14_dom"/>
</dbReference>
<dbReference type="InterPro" id="IPR026891">
    <property type="entry name" value="Fn3-like"/>
</dbReference>
<evidence type="ECO:0000256" key="6">
    <source>
        <dbReference type="RuleBase" id="RU361161"/>
    </source>
</evidence>
<dbReference type="PRINTS" id="PR00133">
    <property type="entry name" value="GLHYDRLASE3"/>
</dbReference>
<dbReference type="PANTHER" id="PTHR42715">
    <property type="entry name" value="BETA-GLUCOSIDASE"/>
    <property type="match status" value="1"/>
</dbReference>
<dbReference type="InterPro" id="IPR036881">
    <property type="entry name" value="Glyco_hydro_3_C_sf"/>
</dbReference>
<dbReference type="Pfam" id="PF01915">
    <property type="entry name" value="Glyco_hydro_3_C"/>
    <property type="match status" value="1"/>
</dbReference>
<dbReference type="UniPathway" id="UPA00696"/>
<dbReference type="OMA" id="QLWIVPP"/>
<dbReference type="EC" id="3.2.1.21" evidence="3 6"/>
<dbReference type="InterPro" id="IPR036962">
    <property type="entry name" value="Glyco_hydro_3_N_sf"/>
</dbReference>
<evidence type="ECO:0000259" key="7">
    <source>
        <dbReference type="PROSITE" id="PS51820"/>
    </source>
</evidence>
<dbReference type="Proteomes" id="UP000001997">
    <property type="component" value="Unassembled WGS sequence"/>
</dbReference>
<dbReference type="Pfam" id="PF07691">
    <property type="entry name" value="PA14"/>
    <property type="match status" value="1"/>
</dbReference>
<dbReference type="GeneID" id="5126443"/>
<accession>A5DKW5</accession>
<comment type="catalytic activity">
    <reaction evidence="1 6">
        <text>Hydrolysis of terminal, non-reducing beta-D-glucosyl residues with release of beta-D-glucose.</text>
        <dbReference type="EC" id="3.2.1.21"/>
    </reaction>
</comment>
<dbReference type="HOGENOM" id="CLU_004542_4_0_1"/>
<sequence>MNVDSVLQQLTLDEKIHILSGVDFWHTYAIPRLNVPSIRTSDGPNGVRGTKFFDSVPAACFPCGTGLAATFNKELLYEVGEMMGVEARHKGAHVLLGPTTNMQRGPLGGRGFESFSEDPHLAGLVSAAIINGIQSKKVAATIKHYVANDLEHERKASDSVMTERALREIYLEPFRLALKHSNPKALMTSYNKVNGIHVSHHKHLLLDILRDEWKYDGTIMSDWWGTYTSKEAIEAGLDLEMPGPTRFRDNATMGHMVQTRELHINDIDHRVKNILKLISYASQSGIPENGKEDTLNNTKETAAFLRKISNESIVLLKNEGMLPLKSSEKIAVIGPNAKYAAYCGGGSAALKAYYTVTPYEGICSKLDHQPPYTVGAYAHQKLPPLAQRLVNPVTHEVGYNMKFYHDVDRKSQFDEINTSDSRIFLADYHHPDLHSNLYYIDVEGNLKVEESGAYEFGVAVWGTAKLFINDKLVIDNSVNQVRGPSFTNLGTIEVKDTIILEAGIDYNLKIEFGSIPTSTIKSEGSPPFGGGGIQFGFAKVIDADEEIANAVSIAKSVDKVVLCIGLNQEWESEGYDRPSMELPGRTNDLVRAVLAENPNTIVVNQSGTPVEFPWIKKAPAVIQAWYGGNETGNSIADVLFGDFNPCGKLSLTWPLKVQDNPTFLNFRTEKGRVLYGEDVFIGYRYYEKLQKQVAFPFGFGLSYSEFVFSNLKVNTQDNLKVTVDVENVGQVAGSETVQVYVAPQNSTIIRPVKELKGFEKVYLKPGEKVTVHLDMAMSDSISFFDEYQKAWCAEKGDYQVQVGTSSDDIELIGEFKVAATKYWK</sequence>
<dbReference type="Gene3D" id="3.40.50.1700">
    <property type="entry name" value="Glycoside hydrolase family 3 C-terminal domain"/>
    <property type="match status" value="1"/>
</dbReference>
<proteinExistence type="inferred from homology"/>
<name>A5DKW5_PICGU</name>
<protein>
    <recommendedName>
        <fullName evidence="3 6">beta-glucosidase</fullName>
        <ecNumber evidence="3 6">3.2.1.21</ecNumber>
    </recommendedName>
</protein>
<dbReference type="VEuPathDB" id="FungiDB:PGUG_03916"/>
<dbReference type="InterPro" id="IPR050288">
    <property type="entry name" value="Cellulose_deg_GH3"/>
</dbReference>